<dbReference type="InterPro" id="IPR042944">
    <property type="entry name" value="Collectrin"/>
</dbReference>
<evidence type="ECO:0000256" key="4">
    <source>
        <dbReference type="ARBA" id="ARBA00022692"/>
    </source>
</evidence>
<dbReference type="PROSITE" id="PS52010">
    <property type="entry name" value="COLLECTRIN_LIKE"/>
    <property type="match status" value="1"/>
</dbReference>
<evidence type="ECO:0000256" key="8">
    <source>
        <dbReference type="ARBA" id="ARBA00023180"/>
    </source>
</evidence>
<keyword evidence="2" id="KW-1003">Cell membrane</keyword>
<sequence length="149" mass="16941">VSNVLLCNMTPRVSFWFVVTSPSNDSDPFPYSEVEAAIRQERNRINRAFLLDDKTLEFVQIPSTMIPNLRSSASSWLIVFGVIVGAIGISIVYLVVSGVTRYRKRMKSPQHQDKTADVIENGRHYEINIFKPASESDIYDNSVDTHTRF</sequence>
<keyword evidence="3" id="KW-0597">Phosphoprotein</keyword>
<dbReference type="AlphaFoldDB" id="A0A8T2K3M7"/>
<dbReference type="GO" id="GO:0070062">
    <property type="term" value="C:extracellular exosome"/>
    <property type="evidence" value="ECO:0007669"/>
    <property type="project" value="TreeGrafter"/>
</dbReference>
<gene>
    <name evidence="11" type="ORF">GDO86_002875</name>
</gene>
<dbReference type="Proteomes" id="UP000812440">
    <property type="component" value="Chromosome 2"/>
</dbReference>
<comment type="caution">
    <text evidence="11">The sequence shown here is derived from an EMBL/GenBank/DDBJ whole genome shotgun (WGS) entry which is preliminary data.</text>
</comment>
<organism evidence="11 12">
    <name type="scientific">Hymenochirus boettgeri</name>
    <name type="common">Congo dwarf clawed frog</name>
    <dbReference type="NCBI Taxonomy" id="247094"/>
    <lineage>
        <taxon>Eukaryota</taxon>
        <taxon>Metazoa</taxon>
        <taxon>Chordata</taxon>
        <taxon>Craniata</taxon>
        <taxon>Vertebrata</taxon>
        <taxon>Euteleostomi</taxon>
        <taxon>Amphibia</taxon>
        <taxon>Batrachia</taxon>
        <taxon>Anura</taxon>
        <taxon>Pipoidea</taxon>
        <taxon>Pipidae</taxon>
        <taxon>Pipinae</taxon>
        <taxon>Hymenochirus</taxon>
    </lineage>
</organism>
<protein>
    <recommendedName>
        <fullName evidence="10">Collectrin-like domain-containing protein</fullName>
    </recommendedName>
</protein>
<evidence type="ECO:0000256" key="6">
    <source>
        <dbReference type="ARBA" id="ARBA00022989"/>
    </source>
</evidence>
<reference evidence="11" key="1">
    <citation type="thesis" date="2020" institute="ProQuest LLC" country="789 East Eisenhower Parkway, Ann Arbor, MI, USA">
        <title>Comparative Genomics and Chromosome Evolution.</title>
        <authorList>
            <person name="Mudd A.B."/>
        </authorList>
    </citation>
    <scope>NUCLEOTIDE SEQUENCE</scope>
    <source>
        <strain evidence="11">Female2</strain>
        <tissue evidence="11">Blood</tissue>
    </source>
</reference>
<keyword evidence="4 9" id="KW-0812">Transmembrane</keyword>
<evidence type="ECO:0000256" key="7">
    <source>
        <dbReference type="ARBA" id="ARBA00023136"/>
    </source>
</evidence>
<evidence type="ECO:0000256" key="9">
    <source>
        <dbReference type="SAM" id="Phobius"/>
    </source>
</evidence>
<evidence type="ECO:0000259" key="10">
    <source>
        <dbReference type="PROSITE" id="PS52010"/>
    </source>
</evidence>
<evidence type="ECO:0000256" key="5">
    <source>
        <dbReference type="ARBA" id="ARBA00022729"/>
    </source>
</evidence>
<accession>A0A8T2K3M7</accession>
<dbReference type="GO" id="GO:0051957">
    <property type="term" value="P:positive regulation of amino acid transport"/>
    <property type="evidence" value="ECO:0007669"/>
    <property type="project" value="TreeGrafter"/>
</dbReference>
<dbReference type="Pfam" id="PF16959">
    <property type="entry name" value="Collectrin"/>
    <property type="match status" value="1"/>
</dbReference>
<keyword evidence="6 9" id="KW-1133">Transmembrane helix</keyword>
<comment type="subcellular location">
    <subcellularLocation>
        <location evidence="1">Cell membrane</location>
        <topology evidence="1">Single-pass type I membrane protein</topology>
    </subcellularLocation>
</comment>
<feature type="transmembrane region" description="Helical" evidence="9">
    <location>
        <begin position="73"/>
        <end position="96"/>
    </location>
</feature>
<feature type="domain" description="Collectrin-like" evidence="10">
    <location>
        <begin position="1"/>
        <end position="148"/>
    </location>
</feature>
<evidence type="ECO:0000313" key="12">
    <source>
        <dbReference type="Proteomes" id="UP000812440"/>
    </source>
</evidence>
<dbReference type="EMBL" id="JAACNH010000002">
    <property type="protein sequence ID" value="KAG8450384.1"/>
    <property type="molecule type" value="Genomic_DNA"/>
</dbReference>
<name>A0A8T2K3M7_9PIPI</name>
<dbReference type="GO" id="GO:0005886">
    <property type="term" value="C:plasma membrane"/>
    <property type="evidence" value="ECO:0007669"/>
    <property type="project" value="UniProtKB-SubCell"/>
</dbReference>
<dbReference type="InterPro" id="IPR031588">
    <property type="entry name" value="Collectrin_dom"/>
</dbReference>
<evidence type="ECO:0000256" key="1">
    <source>
        <dbReference type="ARBA" id="ARBA00004251"/>
    </source>
</evidence>
<feature type="non-terminal residue" evidence="11">
    <location>
        <position position="149"/>
    </location>
</feature>
<evidence type="ECO:0000313" key="11">
    <source>
        <dbReference type="EMBL" id="KAG8450384.1"/>
    </source>
</evidence>
<evidence type="ECO:0000256" key="2">
    <source>
        <dbReference type="ARBA" id="ARBA00022475"/>
    </source>
</evidence>
<keyword evidence="12" id="KW-1185">Reference proteome</keyword>
<evidence type="ECO:0000256" key="3">
    <source>
        <dbReference type="ARBA" id="ARBA00022553"/>
    </source>
</evidence>
<keyword evidence="5" id="KW-0732">Signal</keyword>
<dbReference type="OrthoDB" id="9899436at2759"/>
<keyword evidence="7 9" id="KW-0472">Membrane</keyword>
<dbReference type="PANTHER" id="PTHR46884:SF1">
    <property type="entry name" value="COLLECTRIN"/>
    <property type="match status" value="1"/>
</dbReference>
<keyword evidence="8" id="KW-0325">Glycoprotein</keyword>
<dbReference type="PANTHER" id="PTHR46884">
    <property type="entry name" value="COLLECTRIN"/>
    <property type="match status" value="1"/>
</dbReference>
<proteinExistence type="predicted"/>